<comment type="caution">
    <text evidence="2">The sequence shown here is derived from an EMBL/GenBank/DDBJ whole genome shotgun (WGS) entry which is preliminary data.</text>
</comment>
<dbReference type="OrthoDB" id="446723at2759"/>
<accession>A0A6A1UHF6</accession>
<dbReference type="AlphaFoldDB" id="A0A6A1UHF6"/>
<proteinExistence type="predicted"/>
<dbReference type="Gene3D" id="3.40.50.1820">
    <property type="entry name" value="alpha/beta hydrolase"/>
    <property type="match status" value="1"/>
</dbReference>
<reference evidence="2 3" key="1">
    <citation type="journal article" date="2019" name="Plant Biotechnol. J.">
        <title>The red bayberry genome and genetic basis of sex determination.</title>
        <authorList>
            <person name="Jia H.M."/>
            <person name="Jia H.J."/>
            <person name="Cai Q.L."/>
            <person name="Wang Y."/>
            <person name="Zhao H.B."/>
            <person name="Yang W.F."/>
            <person name="Wang G.Y."/>
            <person name="Li Y.H."/>
            <person name="Zhan D.L."/>
            <person name="Shen Y.T."/>
            <person name="Niu Q.F."/>
            <person name="Chang L."/>
            <person name="Qiu J."/>
            <person name="Zhao L."/>
            <person name="Xie H.B."/>
            <person name="Fu W.Y."/>
            <person name="Jin J."/>
            <person name="Li X.W."/>
            <person name="Jiao Y."/>
            <person name="Zhou C.C."/>
            <person name="Tu T."/>
            <person name="Chai C.Y."/>
            <person name="Gao J.L."/>
            <person name="Fan L.J."/>
            <person name="van de Weg E."/>
            <person name="Wang J.Y."/>
            <person name="Gao Z.S."/>
        </authorList>
    </citation>
    <scope>NUCLEOTIDE SEQUENCE [LARGE SCALE GENOMIC DNA]</scope>
    <source>
        <tissue evidence="2">Leaves</tissue>
    </source>
</reference>
<organism evidence="2 3">
    <name type="scientific">Morella rubra</name>
    <name type="common">Chinese bayberry</name>
    <dbReference type="NCBI Taxonomy" id="262757"/>
    <lineage>
        <taxon>Eukaryota</taxon>
        <taxon>Viridiplantae</taxon>
        <taxon>Streptophyta</taxon>
        <taxon>Embryophyta</taxon>
        <taxon>Tracheophyta</taxon>
        <taxon>Spermatophyta</taxon>
        <taxon>Magnoliopsida</taxon>
        <taxon>eudicotyledons</taxon>
        <taxon>Gunneridae</taxon>
        <taxon>Pentapetalae</taxon>
        <taxon>rosids</taxon>
        <taxon>fabids</taxon>
        <taxon>Fagales</taxon>
        <taxon>Myricaceae</taxon>
        <taxon>Morella</taxon>
    </lineage>
</organism>
<evidence type="ECO:0000259" key="1">
    <source>
        <dbReference type="Pfam" id="PF12146"/>
    </source>
</evidence>
<gene>
    <name evidence="2" type="ORF">CJ030_MR0G018463</name>
</gene>
<sequence length="291" mass="33081">MGNVTGSVAAKFAFFPPDPPTYDIYREEDGRLVFPGVTADKNVDVHLLETKGGNKIVAMFWKRPSARFTLLYSHGNAADLGQMHELFIELRAHLRVNIMSYDYSGYGASTGKPSEFNTYYDIEAVYNCLKSEYGIKQDELILYGQSVGSGPTVHLASRLQKLRGVILHSAILSGIRVLYPVKMTFWFDIFKNIDKIRNVSCPVLVIHGTKDDIVDWSHGKRLWELSKEKYDPLWVKGGGHCNLETYPEYIKHLRKFINAMEKLSLTKQTKQLTCSSSMTEVKHTKCLRFGK</sequence>
<dbReference type="PANTHER" id="PTHR12277">
    <property type="entry name" value="ALPHA/BETA HYDROLASE DOMAIN-CONTAINING PROTEIN"/>
    <property type="match status" value="1"/>
</dbReference>
<keyword evidence="2" id="KW-0378">Hydrolase</keyword>
<dbReference type="SUPFAM" id="SSF53474">
    <property type="entry name" value="alpha/beta-Hydrolases"/>
    <property type="match status" value="1"/>
</dbReference>
<evidence type="ECO:0000313" key="3">
    <source>
        <dbReference type="Proteomes" id="UP000516437"/>
    </source>
</evidence>
<dbReference type="GO" id="GO:0016787">
    <property type="term" value="F:hydrolase activity"/>
    <property type="evidence" value="ECO:0007669"/>
    <property type="project" value="UniProtKB-KW"/>
</dbReference>
<dbReference type="PANTHER" id="PTHR12277:SF167">
    <property type="entry name" value="ALPHA_BETA-HYDROLASES SUPERFAMILY PROTEIN"/>
    <property type="match status" value="1"/>
</dbReference>
<keyword evidence="3" id="KW-1185">Reference proteome</keyword>
<name>A0A6A1UHF6_9ROSI</name>
<protein>
    <submittedName>
        <fullName evidence="2">Alpha/beta hydrolase domain-containing protein 17B</fullName>
    </submittedName>
</protein>
<feature type="domain" description="Serine aminopeptidase S33" evidence="1">
    <location>
        <begin position="66"/>
        <end position="174"/>
    </location>
</feature>
<dbReference type="Pfam" id="PF12146">
    <property type="entry name" value="Hydrolase_4"/>
    <property type="match status" value="1"/>
</dbReference>
<dbReference type="Proteomes" id="UP000516437">
    <property type="component" value="Unassembled WGS sequence"/>
</dbReference>
<dbReference type="InterPro" id="IPR029058">
    <property type="entry name" value="AB_hydrolase_fold"/>
</dbReference>
<evidence type="ECO:0000313" key="2">
    <source>
        <dbReference type="EMBL" id="KAB1199672.1"/>
    </source>
</evidence>
<dbReference type="EMBL" id="RXIC02000430">
    <property type="protein sequence ID" value="KAB1199672.1"/>
    <property type="molecule type" value="Genomic_DNA"/>
</dbReference>
<dbReference type="InterPro" id="IPR022742">
    <property type="entry name" value="Hydrolase_4"/>
</dbReference>